<keyword evidence="3" id="KW-1185">Reference proteome</keyword>
<evidence type="ECO:0000313" key="2">
    <source>
        <dbReference type="EMBL" id="QDT53324.1"/>
    </source>
</evidence>
<organism evidence="2 3">
    <name type="scientific">Caulifigura coniformis</name>
    <dbReference type="NCBI Taxonomy" id="2527983"/>
    <lineage>
        <taxon>Bacteria</taxon>
        <taxon>Pseudomonadati</taxon>
        <taxon>Planctomycetota</taxon>
        <taxon>Planctomycetia</taxon>
        <taxon>Planctomycetales</taxon>
        <taxon>Planctomycetaceae</taxon>
        <taxon>Caulifigura</taxon>
    </lineage>
</organism>
<gene>
    <name evidence="2" type="ORF">Pan44_13400</name>
</gene>
<dbReference type="EMBL" id="CP036271">
    <property type="protein sequence ID" value="QDT53324.1"/>
    <property type="molecule type" value="Genomic_DNA"/>
</dbReference>
<evidence type="ECO:0000256" key="1">
    <source>
        <dbReference type="SAM" id="SignalP"/>
    </source>
</evidence>
<keyword evidence="1" id="KW-0732">Signal</keyword>
<reference evidence="2 3" key="1">
    <citation type="submission" date="2019-02" db="EMBL/GenBank/DDBJ databases">
        <title>Deep-cultivation of Planctomycetes and their phenomic and genomic characterization uncovers novel biology.</title>
        <authorList>
            <person name="Wiegand S."/>
            <person name="Jogler M."/>
            <person name="Boedeker C."/>
            <person name="Pinto D."/>
            <person name="Vollmers J."/>
            <person name="Rivas-Marin E."/>
            <person name="Kohn T."/>
            <person name="Peeters S.H."/>
            <person name="Heuer A."/>
            <person name="Rast P."/>
            <person name="Oberbeckmann S."/>
            <person name="Bunk B."/>
            <person name="Jeske O."/>
            <person name="Meyerdierks A."/>
            <person name="Storesund J.E."/>
            <person name="Kallscheuer N."/>
            <person name="Luecker S."/>
            <person name="Lage O.M."/>
            <person name="Pohl T."/>
            <person name="Merkel B.J."/>
            <person name="Hornburger P."/>
            <person name="Mueller R.-W."/>
            <person name="Bruemmer F."/>
            <person name="Labrenz M."/>
            <person name="Spormann A.M."/>
            <person name="Op den Camp H."/>
            <person name="Overmann J."/>
            <person name="Amann R."/>
            <person name="Jetten M.S.M."/>
            <person name="Mascher T."/>
            <person name="Medema M.H."/>
            <person name="Devos D.P."/>
            <person name="Kaster A.-K."/>
            <person name="Ovreas L."/>
            <person name="Rohde M."/>
            <person name="Galperin M.Y."/>
            <person name="Jogler C."/>
        </authorList>
    </citation>
    <scope>NUCLEOTIDE SEQUENCE [LARGE SCALE GENOMIC DNA]</scope>
    <source>
        <strain evidence="2 3">Pan44</strain>
    </source>
</reference>
<name>A0A517SB44_9PLAN</name>
<dbReference type="Proteomes" id="UP000315700">
    <property type="component" value="Chromosome"/>
</dbReference>
<accession>A0A517SB44</accession>
<sequence length="268" mass="27463" precursor="true">MSTRVTRRLPALLSTMALVVQCCTPAFATNFIMKRKVGGGCGAGKSFYLVSSGGPDDDWGYGADPTSLLYSGSAMTSGVFGDSANATGNTSSTLYTAENAYSGAPQANAAAILNGQVEATPESGPYLETYISTSANADYLIDDCPETTGQLTAKLSIFVSSPSTYPWTSTGHANASAGGSSIDALAMNGSVQVLGSLQNNGGSPTTIDYVEPGDSYASGQRVGTEHVNCGASVQISVATDCSAIDYPQDDGVIIVNTTAHASFEVETY</sequence>
<dbReference type="KEGG" id="ccos:Pan44_13400"/>
<dbReference type="InParanoid" id="A0A517SB44"/>
<protein>
    <submittedName>
        <fullName evidence="2">Uncharacterized protein</fullName>
    </submittedName>
</protein>
<feature type="signal peptide" evidence="1">
    <location>
        <begin position="1"/>
        <end position="28"/>
    </location>
</feature>
<evidence type="ECO:0000313" key="3">
    <source>
        <dbReference type="Proteomes" id="UP000315700"/>
    </source>
</evidence>
<proteinExistence type="predicted"/>
<dbReference type="AlphaFoldDB" id="A0A517SB44"/>
<feature type="chain" id="PRO_5021817914" evidence="1">
    <location>
        <begin position="29"/>
        <end position="268"/>
    </location>
</feature>